<name>A0A2D2DSC1_9BURK</name>
<dbReference type="EMBL" id="CP024608">
    <property type="protein sequence ID" value="ATQ77875.1"/>
    <property type="molecule type" value="Genomic_DNA"/>
</dbReference>
<dbReference type="RefSeq" id="WP_099880415.1">
    <property type="nucleotide sequence ID" value="NZ_CP024608.1"/>
</dbReference>
<keyword evidence="2" id="KW-1185">Reference proteome</keyword>
<evidence type="ECO:0000313" key="1">
    <source>
        <dbReference type="EMBL" id="ATQ77875.1"/>
    </source>
</evidence>
<organism evidence="1 2">
    <name type="scientific">Massilia violaceinigra</name>
    <dbReference type="NCBI Taxonomy" id="2045208"/>
    <lineage>
        <taxon>Bacteria</taxon>
        <taxon>Pseudomonadati</taxon>
        <taxon>Pseudomonadota</taxon>
        <taxon>Betaproteobacteria</taxon>
        <taxon>Burkholderiales</taxon>
        <taxon>Oxalobacteraceae</taxon>
        <taxon>Telluria group</taxon>
        <taxon>Massilia</taxon>
    </lineage>
</organism>
<reference evidence="1" key="1">
    <citation type="submission" date="2017-10" db="EMBL/GenBank/DDBJ databases">
        <title>Massilia psychrophilum sp. nov., a novel purple-pigmented bacterium isolated from Tianshan glacier, Xinjiang Municipality, China.</title>
        <authorList>
            <person name="Wang H."/>
        </authorList>
    </citation>
    <scope>NUCLEOTIDE SEQUENCE [LARGE SCALE GENOMIC DNA]</scope>
    <source>
        <strain evidence="1">B2</strain>
    </source>
</reference>
<proteinExistence type="predicted"/>
<dbReference type="KEGG" id="mass:CR152_27765"/>
<dbReference type="Proteomes" id="UP000229897">
    <property type="component" value="Chromosome"/>
</dbReference>
<protein>
    <recommendedName>
        <fullName evidence="3">Ribbon-helix-helix protein CopG domain-containing protein</fullName>
    </recommendedName>
</protein>
<gene>
    <name evidence="1" type="ORF">CR152_27765</name>
</gene>
<dbReference type="AlphaFoldDB" id="A0A2D2DSC1"/>
<sequence>MNPNANSIAMKSYVSPDDYTEFAEECRIEGETHSAMMRRLMKTYTKNQQDSRERAKKERANLGPVWALSLPGRANYATSMRSLQ</sequence>
<accession>A0A2D2DSC1</accession>
<evidence type="ECO:0008006" key="3">
    <source>
        <dbReference type="Google" id="ProtNLM"/>
    </source>
</evidence>
<evidence type="ECO:0000313" key="2">
    <source>
        <dbReference type="Proteomes" id="UP000229897"/>
    </source>
</evidence>